<sequence>MTNFNTEQMLIMRYGFNPLIPLDMVARDYLSNSSDTELRRNASEGKLPFPAIKTGKGKSTTYHVHVKALAEWIDKAAAEAASDHHAMHA</sequence>
<keyword evidence="2" id="KW-1185">Reference proteome</keyword>
<organism evidence="1 2">
    <name type="scientific">Psychrobacter faecalis</name>
    <dbReference type="NCBI Taxonomy" id="180588"/>
    <lineage>
        <taxon>Bacteria</taxon>
        <taxon>Pseudomonadati</taxon>
        <taxon>Pseudomonadota</taxon>
        <taxon>Gammaproteobacteria</taxon>
        <taxon>Moraxellales</taxon>
        <taxon>Moraxellaceae</taxon>
        <taxon>Psychrobacter</taxon>
    </lineage>
</organism>
<name>A0ABT9HJD6_9GAMM</name>
<dbReference type="Pfam" id="PF11112">
    <property type="entry name" value="PyocinActivator"/>
    <property type="match status" value="1"/>
</dbReference>
<dbReference type="RefSeq" id="WP_305936079.1">
    <property type="nucleotide sequence ID" value="NZ_JAVAJI010000027.1"/>
</dbReference>
<dbReference type="Proteomes" id="UP001228171">
    <property type="component" value="Unassembled WGS sequence"/>
</dbReference>
<comment type="caution">
    <text evidence="1">The sequence shown here is derived from an EMBL/GenBank/DDBJ whole genome shotgun (WGS) entry which is preliminary data.</text>
</comment>
<evidence type="ECO:0000313" key="1">
    <source>
        <dbReference type="EMBL" id="MDP4545884.1"/>
    </source>
</evidence>
<proteinExistence type="predicted"/>
<dbReference type="EMBL" id="JAVAJI010000027">
    <property type="protein sequence ID" value="MDP4545884.1"/>
    <property type="molecule type" value="Genomic_DNA"/>
</dbReference>
<protein>
    <submittedName>
        <fullName evidence="1">Pyocin activator PrtN family protein</fullName>
    </submittedName>
</protein>
<accession>A0ABT9HJD6</accession>
<evidence type="ECO:0000313" key="2">
    <source>
        <dbReference type="Proteomes" id="UP001228171"/>
    </source>
</evidence>
<dbReference type="InterPro" id="IPR020518">
    <property type="entry name" value="Tscrpt_reg_PrtN"/>
</dbReference>
<gene>
    <name evidence="1" type="ORF">Q8P09_12440</name>
</gene>
<reference evidence="1 2" key="1">
    <citation type="submission" date="2023-08" db="EMBL/GenBank/DDBJ databases">
        <authorList>
            <person name="Kumar R."/>
        </authorList>
    </citation>
    <scope>NUCLEOTIDE SEQUENCE [LARGE SCALE GENOMIC DNA]</scope>
    <source>
        <strain evidence="1 2">LUR13</strain>
    </source>
</reference>